<keyword evidence="4 7" id="KW-1133">Transmembrane helix</keyword>
<dbReference type="Gene3D" id="1.20.1740.10">
    <property type="entry name" value="Amino acid/polyamine transporter I"/>
    <property type="match status" value="1"/>
</dbReference>
<reference evidence="8" key="1">
    <citation type="submission" date="2023-08" db="EMBL/GenBank/DDBJ databases">
        <title>Black Yeasts Isolated from many extreme environments.</title>
        <authorList>
            <person name="Coleine C."/>
            <person name="Stajich J.E."/>
            <person name="Selbmann L."/>
        </authorList>
    </citation>
    <scope>NUCLEOTIDE SEQUENCE</scope>
    <source>
        <strain evidence="8">CCFEE 5401</strain>
    </source>
</reference>
<feature type="transmembrane region" description="Helical" evidence="7">
    <location>
        <begin position="372"/>
        <end position="394"/>
    </location>
</feature>
<dbReference type="AlphaFoldDB" id="A0AAN7T935"/>
<dbReference type="GO" id="GO:0016020">
    <property type="term" value="C:membrane"/>
    <property type="evidence" value="ECO:0007669"/>
    <property type="project" value="UniProtKB-SubCell"/>
</dbReference>
<evidence type="ECO:0000256" key="6">
    <source>
        <dbReference type="SAM" id="MobiDB-lite"/>
    </source>
</evidence>
<organism evidence="8 9">
    <name type="scientific">Meristemomyces frigidus</name>
    <dbReference type="NCBI Taxonomy" id="1508187"/>
    <lineage>
        <taxon>Eukaryota</taxon>
        <taxon>Fungi</taxon>
        <taxon>Dikarya</taxon>
        <taxon>Ascomycota</taxon>
        <taxon>Pezizomycotina</taxon>
        <taxon>Dothideomycetes</taxon>
        <taxon>Dothideomycetidae</taxon>
        <taxon>Mycosphaerellales</taxon>
        <taxon>Teratosphaeriaceae</taxon>
        <taxon>Meristemomyces</taxon>
    </lineage>
</organism>
<protein>
    <recommendedName>
        <fullName evidence="10">Amino acid transporter</fullName>
    </recommendedName>
</protein>
<keyword evidence="2" id="KW-0813">Transport</keyword>
<evidence type="ECO:0000256" key="1">
    <source>
        <dbReference type="ARBA" id="ARBA00004141"/>
    </source>
</evidence>
<dbReference type="PIRSF" id="PIRSF006060">
    <property type="entry name" value="AA_transporter"/>
    <property type="match status" value="1"/>
</dbReference>
<dbReference type="Proteomes" id="UP001310890">
    <property type="component" value="Unassembled WGS sequence"/>
</dbReference>
<evidence type="ECO:0000256" key="5">
    <source>
        <dbReference type="ARBA" id="ARBA00023136"/>
    </source>
</evidence>
<keyword evidence="5 7" id="KW-0472">Membrane</keyword>
<dbReference type="Pfam" id="PF13520">
    <property type="entry name" value="AA_permease_2"/>
    <property type="match status" value="1"/>
</dbReference>
<feature type="transmembrane region" description="Helical" evidence="7">
    <location>
        <begin position="190"/>
        <end position="209"/>
    </location>
</feature>
<comment type="caution">
    <text evidence="8">The sequence shown here is derived from an EMBL/GenBank/DDBJ whole genome shotgun (WGS) entry which is preliminary data.</text>
</comment>
<feature type="transmembrane region" description="Helical" evidence="7">
    <location>
        <begin position="119"/>
        <end position="147"/>
    </location>
</feature>
<evidence type="ECO:0000256" key="7">
    <source>
        <dbReference type="SAM" id="Phobius"/>
    </source>
</evidence>
<feature type="region of interest" description="Disordered" evidence="6">
    <location>
        <begin position="1"/>
        <end position="24"/>
    </location>
</feature>
<evidence type="ECO:0000313" key="8">
    <source>
        <dbReference type="EMBL" id="KAK5107184.1"/>
    </source>
</evidence>
<evidence type="ECO:0000256" key="4">
    <source>
        <dbReference type="ARBA" id="ARBA00022989"/>
    </source>
</evidence>
<dbReference type="InterPro" id="IPR002293">
    <property type="entry name" value="AA/rel_permease1"/>
</dbReference>
<name>A0AAN7T935_9PEZI</name>
<feature type="transmembrane region" description="Helical" evidence="7">
    <location>
        <begin position="229"/>
        <end position="248"/>
    </location>
</feature>
<proteinExistence type="predicted"/>
<dbReference type="GO" id="GO:0022857">
    <property type="term" value="F:transmembrane transporter activity"/>
    <property type="evidence" value="ECO:0007669"/>
    <property type="project" value="InterPro"/>
</dbReference>
<dbReference type="PANTHER" id="PTHR45649:SF41">
    <property type="entry name" value="TRANSPORTER, PUTATIVE (EUROFUNG)-RELATED"/>
    <property type="match status" value="1"/>
</dbReference>
<feature type="transmembrane region" description="Helical" evidence="7">
    <location>
        <begin position="475"/>
        <end position="494"/>
    </location>
</feature>
<dbReference type="PANTHER" id="PTHR45649">
    <property type="entry name" value="AMINO-ACID PERMEASE BAT1"/>
    <property type="match status" value="1"/>
</dbReference>
<evidence type="ECO:0000256" key="2">
    <source>
        <dbReference type="ARBA" id="ARBA00022448"/>
    </source>
</evidence>
<feature type="transmembrane region" description="Helical" evidence="7">
    <location>
        <begin position="400"/>
        <end position="424"/>
    </location>
</feature>
<keyword evidence="3 7" id="KW-0812">Transmembrane</keyword>
<feature type="transmembrane region" description="Helical" evidence="7">
    <location>
        <begin position="444"/>
        <end position="463"/>
    </location>
</feature>
<feature type="transmembrane region" description="Helical" evidence="7">
    <location>
        <begin position="269"/>
        <end position="293"/>
    </location>
</feature>
<comment type="subcellular location">
    <subcellularLocation>
        <location evidence="1">Membrane</location>
        <topology evidence="1">Multi-pass membrane protein</topology>
    </subcellularLocation>
</comment>
<evidence type="ECO:0000313" key="9">
    <source>
        <dbReference type="Proteomes" id="UP001310890"/>
    </source>
</evidence>
<evidence type="ECO:0008006" key="10">
    <source>
        <dbReference type="Google" id="ProtNLM"/>
    </source>
</evidence>
<accession>A0AAN7T935</accession>
<dbReference type="EMBL" id="JAVRRL010000135">
    <property type="protein sequence ID" value="KAK5107184.1"/>
    <property type="molecule type" value="Genomic_DNA"/>
</dbReference>
<gene>
    <name evidence="8" type="ORF">LTR62_001656</name>
</gene>
<evidence type="ECO:0000256" key="3">
    <source>
        <dbReference type="ARBA" id="ARBA00022692"/>
    </source>
</evidence>
<feature type="transmembrane region" description="Helical" evidence="7">
    <location>
        <begin position="159"/>
        <end position="178"/>
    </location>
</feature>
<feature type="transmembrane region" description="Helical" evidence="7">
    <location>
        <begin position="326"/>
        <end position="351"/>
    </location>
</feature>
<sequence>MAEQRNQVVKPLETASAEDMQLDDMEPPHVSGKLQGTSEDIMHMNTLGREQETIRMFTRKSMVGFGSSLIVTWETILTNSSAIITNGAELSSMAATSGGQYHWVSEIAPSRAQRYLSYLTGWLCIAGWQGGITGIGMLVATVIQGLITLSNPDYVAQGWHGTLITIGIVTLCALFNSYGARQLPLVESCLALLHFCGLFVIIIILWTLAPRNNAHDAFLQIHNGGGWNSAGLSFMVGLYPLTVSLNGFDSQVHMSEETQDAHRAMPQSIMWSTYVNGFLGLIMPDCQAVTLIFTMGDLDAILQTRTGYPFIQIFYNVTKSKVGTTLMTVIIILPLIGSVIACIATASRQIWSFARDEGIPGSRAIRYVPTRWSVPLNAILVSWTICVLLALINIGSATALNAILALGTGSILGSYIISISCVTLRRLNGETLPPHEWSLGRWGLPINLAALCWLLPIFIFIQFPGATPTTAANMNFSSLLIGAVVLFATCYYIVIGRKLYVSPKERVHRSDGLAEMRTPAVARSVNGRSMRST</sequence>